<evidence type="ECO:0000256" key="1">
    <source>
        <dbReference type="ARBA" id="ARBA00001974"/>
    </source>
</evidence>
<evidence type="ECO:0000256" key="12">
    <source>
        <dbReference type="ARBA" id="ARBA00022990"/>
    </source>
</evidence>
<keyword evidence="10" id="KW-0276">Fatty acid metabolism</keyword>
<feature type="domain" description="Acyl-CoA dehydrogenase/oxidase N-terminal" evidence="31">
    <location>
        <begin position="3"/>
        <end position="76"/>
    </location>
</feature>
<evidence type="ECO:0000256" key="5">
    <source>
        <dbReference type="ARBA" id="ARBA00022553"/>
    </source>
</evidence>
<feature type="domain" description="ACAD9/ACADV-like C-terminal" evidence="32">
    <location>
        <begin position="396"/>
        <end position="491"/>
    </location>
</feature>
<evidence type="ECO:0000256" key="6">
    <source>
        <dbReference type="ARBA" id="ARBA00022630"/>
    </source>
</evidence>
<comment type="subunit">
    <text evidence="20">Homodimer. Homodimerizes after import into the mitochondrion.</text>
</comment>
<dbReference type="Pfam" id="PF02770">
    <property type="entry name" value="Acyl-CoA_dh_M"/>
    <property type="match status" value="1"/>
</dbReference>
<comment type="catalytic activity">
    <reaction evidence="22">
        <text>oxidized [electron-transfer flavoprotein] + hexadecanoyl-CoA + H(+) = (2E)-hexadecenoyl-CoA + reduced [electron-transfer flavoprotein]</text>
        <dbReference type="Rhea" id="RHEA:43448"/>
        <dbReference type="Rhea" id="RHEA-COMP:10685"/>
        <dbReference type="Rhea" id="RHEA-COMP:10686"/>
        <dbReference type="ChEBI" id="CHEBI:15378"/>
        <dbReference type="ChEBI" id="CHEBI:57379"/>
        <dbReference type="ChEBI" id="CHEBI:57692"/>
        <dbReference type="ChEBI" id="CHEBI:58307"/>
        <dbReference type="ChEBI" id="CHEBI:61526"/>
    </reaction>
    <physiologicalReaction direction="left-to-right" evidence="22">
        <dbReference type="Rhea" id="RHEA:43449"/>
    </physiologicalReaction>
</comment>
<keyword evidence="9 28" id="KW-0274">FAD</keyword>
<dbReference type="Gene3D" id="1.10.540.10">
    <property type="entry name" value="Acyl-CoA dehydrogenase/oxidase, N-terminal domain"/>
    <property type="match status" value="1"/>
</dbReference>
<keyword evidence="11" id="KW-0809">Transit peptide</keyword>
<dbReference type="EMBL" id="HBIB01006352">
    <property type="protein sequence ID" value="CAE0241774.1"/>
    <property type="molecule type" value="Transcribed_RNA"/>
</dbReference>
<evidence type="ECO:0000256" key="13">
    <source>
        <dbReference type="ARBA" id="ARBA00023002"/>
    </source>
</evidence>
<dbReference type="Pfam" id="PF00441">
    <property type="entry name" value="Acyl-CoA_dh_1"/>
    <property type="match status" value="1"/>
</dbReference>
<comment type="subcellular location">
    <subcellularLocation>
        <location evidence="2">Mitochondrion inner membrane</location>
        <topology evidence="2">Peripheral membrane protein</topology>
    </subcellularLocation>
</comment>
<comment type="catalytic activity">
    <reaction evidence="21">
        <text>dodecanoyl-CoA + oxidized [electron-transfer flavoprotein] + H(+) = (2E)-dodecenoyl-CoA + reduced [electron-transfer flavoprotein]</text>
        <dbReference type="Rhea" id="RHEA:47296"/>
        <dbReference type="Rhea" id="RHEA-COMP:10685"/>
        <dbReference type="Rhea" id="RHEA-COMP:10686"/>
        <dbReference type="ChEBI" id="CHEBI:15378"/>
        <dbReference type="ChEBI" id="CHEBI:57330"/>
        <dbReference type="ChEBI" id="CHEBI:57375"/>
        <dbReference type="ChEBI" id="CHEBI:57692"/>
        <dbReference type="ChEBI" id="CHEBI:58307"/>
    </reaction>
    <physiologicalReaction direction="left-to-right" evidence="21">
        <dbReference type="Rhea" id="RHEA:47297"/>
    </physiologicalReaction>
</comment>
<gene>
    <name evidence="33" type="ORF">PBIL07802_LOCUS3936</name>
</gene>
<evidence type="ECO:0000313" key="33">
    <source>
        <dbReference type="EMBL" id="CAE0241774.1"/>
    </source>
</evidence>
<dbReference type="InterPro" id="IPR046373">
    <property type="entry name" value="Acyl-CoA_Oxase/DH_mid-dom_sf"/>
</dbReference>
<dbReference type="Gene3D" id="1.20.140.10">
    <property type="entry name" value="Butyryl-CoA Dehydrogenase, subunit A, domain 3"/>
    <property type="match status" value="2"/>
</dbReference>
<comment type="similarity">
    <text evidence="4 28">Belongs to the acyl-CoA dehydrogenase family.</text>
</comment>
<protein>
    <recommendedName>
        <fullName evidence="18">Very long-chain specific acyl-CoA dehydrogenase, mitochondrial</fullName>
        <ecNumber evidence="17">1.3.8.9</ecNumber>
    </recommendedName>
</protein>
<evidence type="ECO:0000256" key="14">
    <source>
        <dbReference type="ARBA" id="ARBA00023098"/>
    </source>
</evidence>
<dbReference type="GO" id="GO:0000062">
    <property type="term" value="F:fatty-acyl-CoA binding"/>
    <property type="evidence" value="ECO:0007669"/>
    <property type="project" value="TreeGrafter"/>
</dbReference>
<dbReference type="InterPro" id="IPR006089">
    <property type="entry name" value="Acyl-CoA_DH_CS"/>
</dbReference>
<dbReference type="Gene3D" id="2.40.110.10">
    <property type="entry name" value="Butyryl-CoA Dehydrogenase, subunit A, domain 2"/>
    <property type="match status" value="1"/>
</dbReference>
<keyword evidence="12" id="KW-0007">Acetylation</keyword>
<evidence type="ECO:0000259" key="32">
    <source>
        <dbReference type="Pfam" id="PF21343"/>
    </source>
</evidence>
<dbReference type="SUPFAM" id="SSF56645">
    <property type="entry name" value="Acyl-CoA dehydrogenase NM domain-like"/>
    <property type="match status" value="1"/>
</dbReference>
<dbReference type="InterPro" id="IPR006091">
    <property type="entry name" value="Acyl-CoA_Oxase/DH_mid-dom"/>
</dbReference>
<comment type="catalytic activity">
    <reaction evidence="25">
        <text>a very-long-chain 2,3-saturated fatty acyl-CoA + oxidized [electron-transfer flavoprotein] + H(+) = a very-long-chain (2E)-enoyl-CoA + reduced [electron-transfer flavoprotein]</text>
        <dbReference type="Rhea" id="RHEA:19181"/>
        <dbReference type="Rhea" id="RHEA-COMP:10685"/>
        <dbReference type="Rhea" id="RHEA-COMP:10686"/>
        <dbReference type="ChEBI" id="CHEBI:15378"/>
        <dbReference type="ChEBI" id="CHEBI:57692"/>
        <dbReference type="ChEBI" id="CHEBI:58307"/>
        <dbReference type="ChEBI" id="CHEBI:83724"/>
        <dbReference type="ChEBI" id="CHEBI:83728"/>
        <dbReference type="EC" id="1.3.8.9"/>
    </reaction>
    <physiologicalReaction direction="left-to-right" evidence="25">
        <dbReference type="Rhea" id="RHEA:19182"/>
    </physiologicalReaction>
</comment>
<proteinExistence type="inferred from homology"/>
<evidence type="ECO:0000256" key="8">
    <source>
        <dbReference type="ARBA" id="ARBA00022799"/>
    </source>
</evidence>
<evidence type="ECO:0000256" key="17">
    <source>
        <dbReference type="ARBA" id="ARBA00039034"/>
    </source>
</evidence>
<dbReference type="PANTHER" id="PTHR43884">
    <property type="entry name" value="ACYL-COA DEHYDROGENASE"/>
    <property type="match status" value="1"/>
</dbReference>
<dbReference type="EC" id="1.3.8.9" evidence="17"/>
<evidence type="ECO:0000256" key="19">
    <source>
        <dbReference type="ARBA" id="ARBA00045422"/>
    </source>
</evidence>
<keyword evidence="14" id="KW-0443">Lipid metabolism</keyword>
<feature type="domain" description="Acyl-CoA oxidase/dehydrogenase middle" evidence="30">
    <location>
        <begin position="81"/>
        <end position="182"/>
    </location>
</feature>
<evidence type="ECO:0000256" key="23">
    <source>
        <dbReference type="ARBA" id="ARBA00048086"/>
    </source>
</evidence>
<comment type="catalytic activity">
    <reaction evidence="27">
        <text>octadecanoyl-CoA + oxidized [electron-transfer flavoprotein] + H(+) = (2E)-octadecenoyl-CoA + reduced [electron-transfer flavoprotein]</text>
        <dbReference type="Rhea" id="RHEA:47240"/>
        <dbReference type="Rhea" id="RHEA-COMP:10685"/>
        <dbReference type="Rhea" id="RHEA-COMP:10686"/>
        <dbReference type="ChEBI" id="CHEBI:15378"/>
        <dbReference type="ChEBI" id="CHEBI:57394"/>
        <dbReference type="ChEBI" id="CHEBI:57692"/>
        <dbReference type="ChEBI" id="CHEBI:58307"/>
        <dbReference type="ChEBI" id="CHEBI:71412"/>
    </reaction>
    <physiologicalReaction direction="left-to-right" evidence="27">
        <dbReference type="Rhea" id="RHEA:47241"/>
    </physiologicalReaction>
</comment>
<keyword evidence="7" id="KW-0999">Mitochondrion inner membrane</keyword>
<evidence type="ECO:0000256" key="27">
    <source>
        <dbReference type="ARBA" id="ARBA00049224"/>
    </source>
</evidence>
<comment type="pathway">
    <text evidence="3">Lipid metabolism.</text>
</comment>
<dbReference type="GO" id="GO:0006631">
    <property type="term" value="P:fatty acid metabolic process"/>
    <property type="evidence" value="ECO:0007669"/>
    <property type="project" value="UniProtKB-KW"/>
</dbReference>
<dbReference type="InterPro" id="IPR013786">
    <property type="entry name" value="AcylCoA_DH/ox_N"/>
</dbReference>
<reference evidence="33" key="1">
    <citation type="submission" date="2021-01" db="EMBL/GenBank/DDBJ databases">
        <authorList>
            <person name="Corre E."/>
            <person name="Pelletier E."/>
            <person name="Niang G."/>
            <person name="Scheremetjew M."/>
            <person name="Finn R."/>
            <person name="Kale V."/>
            <person name="Holt S."/>
            <person name="Cochrane G."/>
            <person name="Meng A."/>
            <person name="Brown T."/>
            <person name="Cohen L."/>
        </authorList>
    </citation>
    <scope>NUCLEOTIDE SEQUENCE</scope>
    <source>
        <strain evidence="33">NIES-2562</strain>
    </source>
</reference>
<keyword evidence="8" id="KW-0702">S-nitrosylation</keyword>
<dbReference type="Pfam" id="PF02771">
    <property type="entry name" value="Acyl-CoA_dh_N"/>
    <property type="match status" value="1"/>
</dbReference>
<evidence type="ECO:0000256" key="11">
    <source>
        <dbReference type="ARBA" id="ARBA00022946"/>
    </source>
</evidence>
<keyword evidence="15" id="KW-0496">Mitochondrion</keyword>
<accession>A0A7S3G0G5</accession>
<evidence type="ECO:0000256" key="24">
    <source>
        <dbReference type="ARBA" id="ARBA00049038"/>
    </source>
</evidence>
<name>A0A7S3G0G5_9EUKA</name>
<dbReference type="FunFam" id="2.40.110.10:FF:000006">
    <property type="entry name" value="very long-chain specific acyl-CoA dehydrogenase, mitochondrial"/>
    <property type="match status" value="1"/>
</dbReference>
<evidence type="ECO:0000256" key="4">
    <source>
        <dbReference type="ARBA" id="ARBA00009347"/>
    </source>
</evidence>
<evidence type="ECO:0000256" key="18">
    <source>
        <dbReference type="ARBA" id="ARBA00040902"/>
    </source>
</evidence>
<evidence type="ECO:0000256" key="15">
    <source>
        <dbReference type="ARBA" id="ARBA00023128"/>
    </source>
</evidence>
<keyword evidence="6 28" id="KW-0285">Flavoprotein</keyword>
<dbReference type="InterPro" id="IPR009100">
    <property type="entry name" value="AcylCoA_DH/oxidase_NM_dom_sf"/>
</dbReference>
<dbReference type="SUPFAM" id="SSF47203">
    <property type="entry name" value="Acyl-CoA dehydrogenase C-terminal domain-like"/>
    <property type="match status" value="1"/>
</dbReference>
<organism evidence="33">
    <name type="scientific">Palpitomonas bilix</name>
    <dbReference type="NCBI Taxonomy" id="652834"/>
    <lineage>
        <taxon>Eukaryota</taxon>
        <taxon>Eukaryota incertae sedis</taxon>
    </lineage>
</organism>
<evidence type="ECO:0000256" key="26">
    <source>
        <dbReference type="ARBA" id="ARBA00049140"/>
    </source>
</evidence>
<evidence type="ECO:0000256" key="22">
    <source>
        <dbReference type="ARBA" id="ARBA00047916"/>
    </source>
</evidence>
<evidence type="ECO:0000256" key="3">
    <source>
        <dbReference type="ARBA" id="ARBA00005189"/>
    </source>
</evidence>
<evidence type="ECO:0000256" key="21">
    <source>
        <dbReference type="ARBA" id="ARBA00047893"/>
    </source>
</evidence>
<comment type="catalytic activity">
    <reaction evidence="24">
        <text>tetradecanoyl-CoA + oxidized [electron-transfer flavoprotein] + H(+) = (2E)-tetradecenoyl-CoA + reduced [electron-transfer flavoprotein]</text>
        <dbReference type="Rhea" id="RHEA:47316"/>
        <dbReference type="Rhea" id="RHEA-COMP:10685"/>
        <dbReference type="Rhea" id="RHEA-COMP:10686"/>
        <dbReference type="ChEBI" id="CHEBI:15378"/>
        <dbReference type="ChEBI" id="CHEBI:57385"/>
        <dbReference type="ChEBI" id="CHEBI:57692"/>
        <dbReference type="ChEBI" id="CHEBI:58307"/>
        <dbReference type="ChEBI" id="CHEBI:61405"/>
    </reaction>
    <physiologicalReaction direction="left-to-right" evidence="24">
        <dbReference type="Rhea" id="RHEA:47317"/>
    </physiologicalReaction>
</comment>
<comment type="cofactor">
    <cofactor evidence="1 28">
        <name>FAD</name>
        <dbReference type="ChEBI" id="CHEBI:57692"/>
    </cofactor>
</comment>
<comment type="catalytic activity">
    <reaction evidence="23">
        <text>tetracosanoyl-CoA + oxidized [electron-transfer flavoprotein] + H(+) = (2E)-tetracosenoyl-CoA + reduced [electron-transfer flavoprotein]</text>
        <dbReference type="Rhea" id="RHEA:47232"/>
        <dbReference type="Rhea" id="RHEA-COMP:10685"/>
        <dbReference type="Rhea" id="RHEA-COMP:10686"/>
        <dbReference type="ChEBI" id="CHEBI:15378"/>
        <dbReference type="ChEBI" id="CHEBI:57692"/>
        <dbReference type="ChEBI" id="CHEBI:58307"/>
        <dbReference type="ChEBI" id="CHEBI:65052"/>
        <dbReference type="ChEBI" id="CHEBI:74693"/>
    </reaction>
    <physiologicalReaction direction="left-to-right" evidence="23">
        <dbReference type="Rhea" id="RHEA:47233"/>
    </physiologicalReaction>
</comment>
<evidence type="ECO:0000256" key="16">
    <source>
        <dbReference type="ARBA" id="ARBA00023136"/>
    </source>
</evidence>
<dbReference type="GO" id="GO:0017099">
    <property type="term" value="F:very-long-chain fatty acyl-CoA dehydrogenase activity"/>
    <property type="evidence" value="ECO:0007669"/>
    <property type="project" value="UniProtKB-EC"/>
</dbReference>
<evidence type="ECO:0000256" key="20">
    <source>
        <dbReference type="ARBA" id="ARBA00046812"/>
    </source>
</evidence>
<dbReference type="GO" id="GO:0050660">
    <property type="term" value="F:flavin adenine dinucleotide binding"/>
    <property type="evidence" value="ECO:0007669"/>
    <property type="project" value="InterPro"/>
</dbReference>
<evidence type="ECO:0000256" key="2">
    <source>
        <dbReference type="ARBA" id="ARBA00004637"/>
    </source>
</evidence>
<dbReference type="FunFam" id="1.10.540.10:FF:000001">
    <property type="entry name" value="Very long-chain-specific acyl-CoA dehydrogenase, mitochondrial"/>
    <property type="match status" value="1"/>
</dbReference>
<feature type="domain" description="Acyl-CoA dehydrogenase/oxidase C-terminal" evidence="29">
    <location>
        <begin position="194"/>
        <end position="340"/>
    </location>
</feature>
<evidence type="ECO:0000259" key="29">
    <source>
        <dbReference type="Pfam" id="PF00441"/>
    </source>
</evidence>
<keyword evidence="5" id="KW-0597">Phosphoprotein</keyword>
<evidence type="ECO:0000259" key="31">
    <source>
        <dbReference type="Pfam" id="PF02771"/>
    </source>
</evidence>
<dbReference type="PANTHER" id="PTHR43884:SF11">
    <property type="entry name" value="VERY LONG-CHAIN SPECIFIC ACYL-COA DEHYDROGENASE, MITOCHONDRIAL"/>
    <property type="match status" value="1"/>
</dbReference>
<dbReference type="AlphaFoldDB" id="A0A7S3G0G5"/>
<sequence>MTGLKELGAFGLQVPTDLDGLGLNNTQYARMVEIVGKYDLGVGITLGAHQSIGFKGILLFGNEEQKAKYLPEVATGNKIAAFCLTEPTSGSDAQSIRTRAKLSEDGKHFILNGNKIWISGGGLAEVFTVFAQTEVDDGKGGKKDKITAFIVERAFGGVTNGPPEKKMGIKCSNTTTLHFDDVKVPIENVLGEVGGGFKVAMNILNNGRFGMACALSGTMKQAIQIATEHATQRIQFGDKISKYGLIKEKLARMSSILYATEAMGYLVAGNMDKGLQEFQIEAAISKVFASEAATQVVDEAIQITGGMGFMSDSPLERMYRDLRIFRIFEGANEILRLFIALNGLQGAGENLKGLQKAMKNPLANVNLLMGEGSKRLVRMISTPSPTEGSFTQVAEPLRGSAKILEQHIGEFGDVVEKVLMRHGKKVMNEQLALKYIADAAIDIYASSACVSRASASNTPEEYALAESFVESASKRIKSNLKEARSSNKRTKQLIDTIVEHSYSGVESGSAPAYNITHPTLIGRK</sequence>
<dbReference type="FunFam" id="1.20.140.10:FF:000008">
    <property type="entry name" value="acyl-CoA dehydrogenase family member 9, mitochondrial"/>
    <property type="match status" value="1"/>
</dbReference>
<evidence type="ECO:0000256" key="25">
    <source>
        <dbReference type="ARBA" id="ARBA00049050"/>
    </source>
</evidence>
<dbReference type="PROSITE" id="PS00073">
    <property type="entry name" value="ACYL_COA_DH_2"/>
    <property type="match status" value="1"/>
</dbReference>
<dbReference type="Pfam" id="PF21343">
    <property type="entry name" value="ACAD9-ACADV_C"/>
    <property type="match status" value="1"/>
</dbReference>
<evidence type="ECO:0000256" key="28">
    <source>
        <dbReference type="RuleBase" id="RU362125"/>
    </source>
</evidence>
<evidence type="ECO:0000256" key="10">
    <source>
        <dbReference type="ARBA" id="ARBA00022832"/>
    </source>
</evidence>
<comment type="catalytic activity">
    <reaction evidence="26">
        <text>eicosanoyl-CoA + oxidized [electron-transfer flavoprotein] + H(+) = (2E)-eicosenoyl-CoA + reduced [electron-transfer flavoprotein]</text>
        <dbReference type="Rhea" id="RHEA:47236"/>
        <dbReference type="Rhea" id="RHEA-COMP:10685"/>
        <dbReference type="Rhea" id="RHEA-COMP:10686"/>
        <dbReference type="ChEBI" id="CHEBI:15378"/>
        <dbReference type="ChEBI" id="CHEBI:57380"/>
        <dbReference type="ChEBI" id="CHEBI:57692"/>
        <dbReference type="ChEBI" id="CHEBI:58307"/>
        <dbReference type="ChEBI" id="CHEBI:74691"/>
    </reaction>
    <physiologicalReaction direction="left-to-right" evidence="26">
        <dbReference type="Rhea" id="RHEA:47237"/>
    </physiologicalReaction>
</comment>
<dbReference type="InterPro" id="IPR037069">
    <property type="entry name" value="AcylCoA_DH/ox_N_sf"/>
</dbReference>
<evidence type="ECO:0000259" key="30">
    <source>
        <dbReference type="Pfam" id="PF02770"/>
    </source>
</evidence>
<evidence type="ECO:0000256" key="7">
    <source>
        <dbReference type="ARBA" id="ARBA00022792"/>
    </source>
</evidence>
<dbReference type="InterPro" id="IPR009075">
    <property type="entry name" value="AcylCo_DH/oxidase_C"/>
</dbReference>
<comment type="function">
    <text evidence="19">Very long-chain specific acyl-CoA dehydrogenase is one of the acyl-CoA dehydrogenases that catalyze the first step of mitochondrial fatty acid beta-oxidation, an aerobic process breaking down fatty acids into acetyl-CoA and allowing the production of energy from fats. The first step of fatty acid beta-oxidation consists in the removal of one hydrogen from C-2 and C-3 of the straight-chain fatty acyl-CoA thioester, resulting in the formation of trans-2-enoyl-CoA. Among the different mitochondrial acyl-CoA dehydrogenases, very long-chain specific acyl-CoA dehydrogenase acts specifically on acyl-CoAs with saturated 12 to 24 carbons long primary chains.</text>
</comment>
<dbReference type="InterPro" id="IPR049448">
    <property type="entry name" value="ACAD9/ACADV-like_C"/>
</dbReference>
<dbReference type="PROSITE" id="PS00072">
    <property type="entry name" value="ACYL_COA_DH_1"/>
    <property type="match status" value="1"/>
</dbReference>
<dbReference type="GO" id="GO:0005743">
    <property type="term" value="C:mitochondrial inner membrane"/>
    <property type="evidence" value="ECO:0007669"/>
    <property type="project" value="UniProtKB-SubCell"/>
</dbReference>
<dbReference type="InterPro" id="IPR036250">
    <property type="entry name" value="AcylCo_DH-like_C"/>
</dbReference>
<keyword evidence="13 28" id="KW-0560">Oxidoreductase</keyword>
<keyword evidence="16" id="KW-0472">Membrane</keyword>
<evidence type="ECO:0000256" key="9">
    <source>
        <dbReference type="ARBA" id="ARBA00022827"/>
    </source>
</evidence>